<evidence type="ECO:0000313" key="5">
    <source>
        <dbReference type="Proteomes" id="UP001595533"/>
    </source>
</evidence>
<feature type="region of interest" description="Disordered" evidence="1">
    <location>
        <begin position="33"/>
        <end position="55"/>
    </location>
</feature>
<dbReference type="RefSeq" id="WP_379876794.1">
    <property type="nucleotide sequence ID" value="NZ_JBHRTS010000030.1"/>
</dbReference>
<evidence type="ECO:0000259" key="3">
    <source>
        <dbReference type="Pfam" id="PF19077"/>
    </source>
</evidence>
<dbReference type="InterPro" id="IPR041498">
    <property type="entry name" value="Big_6"/>
</dbReference>
<keyword evidence="5" id="KW-1185">Reference proteome</keyword>
<name>A0ABV7JCX3_9GAMM</name>
<feature type="compositionally biased region" description="Polar residues" evidence="1">
    <location>
        <begin position="34"/>
        <end position="55"/>
    </location>
</feature>
<organism evidence="4 5">
    <name type="scientific">Marinicella sediminis</name>
    <dbReference type="NCBI Taxonomy" id="1792834"/>
    <lineage>
        <taxon>Bacteria</taxon>
        <taxon>Pseudomonadati</taxon>
        <taxon>Pseudomonadota</taxon>
        <taxon>Gammaproteobacteria</taxon>
        <taxon>Lysobacterales</taxon>
        <taxon>Marinicellaceae</taxon>
        <taxon>Marinicella</taxon>
    </lineage>
</organism>
<dbReference type="Pfam" id="PF17936">
    <property type="entry name" value="Big_6"/>
    <property type="match status" value="1"/>
</dbReference>
<feature type="non-terminal residue" evidence="4">
    <location>
        <position position="171"/>
    </location>
</feature>
<proteinExistence type="predicted"/>
<dbReference type="InterPro" id="IPR044016">
    <property type="entry name" value="Big_13"/>
</dbReference>
<feature type="domain" description="Bacterial Ig-like" evidence="3">
    <location>
        <begin position="40"/>
        <end position="117"/>
    </location>
</feature>
<dbReference type="EMBL" id="JBHRTS010000030">
    <property type="protein sequence ID" value="MFC3195979.1"/>
    <property type="molecule type" value="Genomic_DNA"/>
</dbReference>
<accession>A0ABV7JCX3</accession>
<dbReference type="InterPro" id="IPR013783">
    <property type="entry name" value="Ig-like_fold"/>
</dbReference>
<evidence type="ECO:0000256" key="1">
    <source>
        <dbReference type="SAM" id="MobiDB-lite"/>
    </source>
</evidence>
<dbReference type="Pfam" id="PF19077">
    <property type="entry name" value="Big_13"/>
    <property type="match status" value="1"/>
</dbReference>
<feature type="non-terminal residue" evidence="4">
    <location>
        <position position="1"/>
    </location>
</feature>
<dbReference type="NCBIfam" id="NF033510">
    <property type="entry name" value="Ca_tandemer"/>
    <property type="match status" value="2"/>
</dbReference>
<feature type="domain" description="Bacterial Ig" evidence="2">
    <location>
        <begin position="119"/>
        <end position="169"/>
    </location>
</feature>
<protein>
    <submittedName>
        <fullName evidence="4">Ig-like domain-containing protein</fullName>
    </submittedName>
</protein>
<gene>
    <name evidence="4" type="ORF">ACFODZ_17140</name>
</gene>
<sequence length="171" mass="16521">GDEQATTTDAAGNSVQSDAFFTLDNTPPAAPVITSPTAGQLTNNNTPTVTGTAEPGSTVTVTGPLGETCSVVADINGDWSCDIAPALADGTNLLSATATDPAGNESAAATVSIEIDTSAPAAPVINVPTNGDPVTGTGEPGATVTVTTGSSGSCTALVQPDGSWSCTLSGP</sequence>
<reference evidence="5" key="1">
    <citation type="journal article" date="2019" name="Int. J. Syst. Evol. Microbiol.">
        <title>The Global Catalogue of Microorganisms (GCM) 10K type strain sequencing project: providing services to taxonomists for standard genome sequencing and annotation.</title>
        <authorList>
            <consortium name="The Broad Institute Genomics Platform"/>
            <consortium name="The Broad Institute Genome Sequencing Center for Infectious Disease"/>
            <person name="Wu L."/>
            <person name="Ma J."/>
        </authorList>
    </citation>
    <scope>NUCLEOTIDE SEQUENCE [LARGE SCALE GENOMIC DNA]</scope>
    <source>
        <strain evidence="5">KCTC 42953</strain>
    </source>
</reference>
<evidence type="ECO:0000259" key="2">
    <source>
        <dbReference type="Pfam" id="PF17936"/>
    </source>
</evidence>
<dbReference type="Proteomes" id="UP001595533">
    <property type="component" value="Unassembled WGS sequence"/>
</dbReference>
<evidence type="ECO:0000313" key="4">
    <source>
        <dbReference type="EMBL" id="MFC3195979.1"/>
    </source>
</evidence>
<comment type="caution">
    <text evidence="4">The sequence shown here is derived from an EMBL/GenBank/DDBJ whole genome shotgun (WGS) entry which is preliminary data.</text>
</comment>
<dbReference type="Gene3D" id="2.60.40.10">
    <property type="entry name" value="Immunoglobulins"/>
    <property type="match status" value="2"/>
</dbReference>